<evidence type="ECO:0000313" key="8">
    <source>
        <dbReference type="EMBL" id="KAF7728857.1"/>
    </source>
</evidence>
<feature type="transmembrane region" description="Helical" evidence="6">
    <location>
        <begin position="106"/>
        <end position="125"/>
    </location>
</feature>
<dbReference type="OrthoDB" id="2248664at2759"/>
<evidence type="ECO:0000256" key="3">
    <source>
        <dbReference type="ARBA" id="ARBA00022692"/>
    </source>
</evidence>
<accession>A0A8H7BWW4</accession>
<dbReference type="AlphaFoldDB" id="A0A8H7BWW4"/>
<dbReference type="Proteomes" id="UP000605846">
    <property type="component" value="Unassembled WGS sequence"/>
</dbReference>
<reference evidence="8" key="1">
    <citation type="submission" date="2020-01" db="EMBL/GenBank/DDBJ databases">
        <title>Genome Sequencing of Three Apophysomyces-Like Fungal Strains Confirms a Novel Fungal Genus in the Mucoromycota with divergent Burkholderia-like Endosymbiotic Bacteria.</title>
        <authorList>
            <person name="Stajich J.E."/>
            <person name="Macias A.M."/>
            <person name="Carter-House D."/>
            <person name="Lovett B."/>
            <person name="Kasson L.R."/>
            <person name="Berry K."/>
            <person name="Grigoriev I."/>
            <person name="Chang Y."/>
            <person name="Spatafora J."/>
            <person name="Kasson M.T."/>
        </authorList>
    </citation>
    <scope>NUCLEOTIDE SEQUENCE</scope>
    <source>
        <strain evidence="8">NRRL A-21654</strain>
    </source>
</reference>
<keyword evidence="9" id="KW-1185">Reference proteome</keyword>
<dbReference type="SUPFAM" id="SSF103473">
    <property type="entry name" value="MFS general substrate transporter"/>
    <property type="match status" value="1"/>
</dbReference>
<comment type="similarity">
    <text evidence="2">Belongs to the major facilitator superfamily. Sugar transporter (TC 2.A.1.1) family.</text>
</comment>
<evidence type="ECO:0000256" key="2">
    <source>
        <dbReference type="ARBA" id="ARBA00010992"/>
    </source>
</evidence>
<evidence type="ECO:0000256" key="5">
    <source>
        <dbReference type="ARBA" id="ARBA00023136"/>
    </source>
</evidence>
<name>A0A8H7BWW4_9FUNG</name>
<dbReference type="InterPro" id="IPR020846">
    <property type="entry name" value="MFS_dom"/>
</dbReference>
<keyword evidence="5 6" id="KW-0472">Membrane</keyword>
<dbReference type="PANTHER" id="PTHR48022">
    <property type="entry name" value="PLASTIDIC GLUCOSE TRANSPORTER 4"/>
    <property type="match status" value="1"/>
</dbReference>
<feature type="transmembrane region" description="Helical" evidence="6">
    <location>
        <begin position="76"/>
        <end position="94"/>
    </location>
</feature>
<dbReference type="GO" id="GO:0016020">
    <property type="term" value="C:membrane"/>
    <property type="evidence" value="ECO:0007669"/>
    <property type="project" value="UniProtKB-SubCell"/>
</dbReference>
<dbReference type="InterPro" id="IPR050360">
    <property type="entry name" value="MFS_Sugar_Transporters"/>
</dbReference>
<comment type="subcellular location">
    <subcellularLocation>
        <location evidence="1">Membrane</location>
        <topology evidence="1">Multi-pass membrane protein</topology>
    </subcellularLocation>
</comment>
<evidence type="ECO:0000259" key="7">
    <source>
        <dbReference type="PROSITE" id="PS50850"/>
    </source>
</evidence>
<feature type="transmembrane region" description="Helical" evidence="6">
    <location>
        <begin position="38"/>
        <end position="56"/>
    </location>
</feature>
<evidence type="ECO:0000313" key="9">
    <source>
        <dbReference type="Proteomes" id="UP000605846"/>
    </source>
</evidence>
<evidence type="ECO:0000256" key="1">
    <source>
        <dbReference type="ARBA" id="ARBA00004141"/>
    </source>
</evidence>
<dbReference type="PROSITE" id="PS50850">
    <property type="entry name" value="MFS"/>
    <property type="match status" value="1"/>
</dbReference>
<dbReference type="InterPro" id="IPR036259">
    <property type="entry name" value="MFS_trans_sf"/>
</dbReference>
<dbReference type="Gene3D" id="1.20.1250.20">
    <property type="entry name" value="MFS general substrate transporter like domains"/>
    <property type="match status" value="1"/>
</dbReference>
<evidence type="ECO:0000256" key="6">
    <source>
        <dbReference type="SAM" id="Phobius"/>
    </source>
</evidence>
<dbReference type="EMBL" id="JABAYA010000031">
    <property type="protein sequence ID" value="KAF7728857.1"/>
    <property type="molecule type" value="Genomic_DNA"/>
</dbReference>
<keyword evidence="4 6" id="KW-1133">Transmembrane helix</keyword>
<dbReference type="Pfam" id="PF00083">
    <property type="entry name" value="Sugar_tr"/>
    <property type="match status" value="1"/>
</dbReference>
<gene>
    <name evidence="8" type="ORF">EC973_005483</name>
</gene>
<sequence>MAVIAGIEGLIYTDTASQTFHAATDGNSSLQIDERGPAIAFLVMSYIFVASYAVSWGPAGWIYPTELYSQGVRAKALGITTAANWLFNFVILQVSPVMLNRIQWKMYVVFSVFCAFVALAVYGFFPETMGKSLEEVDLIFSCNVNYYDVNVHHPQTAAAALAQMERSQLQNEHHFTFVGPTVSNIVAPTNQSLGEECSEYSHS</sequence>
<dbReference type="GO" id="GO:0005351">
    <property type="term" value="F:carbohydrate:proton symporter activity"/>
    <property type="evidence" value="ECO:0007669"/>
    <property type="project" value="TreeGrafter"/>
</dbReference>
<dbReference type="PANTHER" id="PTHR48022:SF2">
    <property type="entry name" value="PLASTIDIC GLUCOSE TRANSPORTER 4"/>
    <property type="match status" value="1"/>
</dbReference>
<evidence type="ECO:0000256" key="4">
    <source>
        <dbReference type="ARBA" id="ARBA00022989"/>
    </source>
</evidence>
<protein>
    <recommendedName>
        <fullName evidence="7">Major facilitator superfamily (MFS) profile domain-containing protein</fullName>
    </recommendedName>
</protein>
<organism evidence="8 9">
    <name type="scientific">Apophysomyces ossiformis</name>
    <dbReference type="NCBI Taxonomy" id="679940"/>
    <lineage>
        <taxon>Eukaryota</taxon>
        <taxon>Fungi</taxon>
        <taxon>Fungi incertae sedis</taxon>
        <taxon>Mucoromycota</taxon>
        <taxon>Mucoromycotina</taxon>
        <taxon>Mucoromycetes</taxon>
        <taxon>Mucorales</taxon>
        <taxon>Mucorineae</taxon>
        <taxon>Mucoraceae</taxon>
        <taxon>Apophysomyces</taxon>
    </lineage>
</organism>
<proteinExistence type="inferred from homology"/>
<feature type="domain" description="Major facilitator superfamily (MFS) profile" evidence="7">
    <location>
        <begin position="1"/>
        <end position="129"/>
    </location>
</feature>
<keyword evidence="3 6" id="KW-0812">Transmembrane</keyword>
<comment type="caution">
    <text evidence="8">The sequence shown here is derived from an EMBL/GenBank/DDBJ whole genome shotgun (WGS) entry which is preliminary data.</text>
</comment>
<dbReference type="InterPro" id="IPR005828">
    <property type="entry name" value="MFS_sugar_transport-like"/>
</dbReference>